<dbReference type="SMART" id="SM00220">
    <property type="entry name" value="S_TKc"/>
    <property type="match status" value="1"/>
</dbReference>
<dbReference type="PANTHER" id="PTHR24345:SF0">
    <property type="entry name" value="CELL CYCLE SERINE_THREONINE-PROTEIN KINASE CDC5_MSD2"/>
    <property type="match status" value="1"/>
</dbReference>
<dbReference type="GO" id="GO:0004674">
    <property type="term" value="F:protein serine/threonine kinase activity"/>
    <property type="evidence" value="ECO:0007669"/>
    <property type="project" value="UniProtKB-KW"/>
</dbReference>
<evidence type="ECO:0000256" key="5">
    <source>
        <dbReference type="ARBA" id="ARBA00022840"/>
    </source>
</evidence>
<keyword evidence="9" id="KW-1185">Reference proteome</keyword>
<proteinExistence type="predicted"/>
<reference evidence="8" key="1">
    <citation type="submission" date="2021-01" db="EMBL/GenBank/DDBJ databases">
        <authorList>
            <consortium name="Genoscope - CEA"/>
            <person name="William W."/>
        </authorList>
    </citation>
    <scope>NUCLEOTIDE SEQUENCE</scope>
</reference>
<dbReference type="AlphaFoldDB" id="A0A8S1VK45"/>
<comment type="caution">
    <text evidence="8">The sequence shown here is derived from an EMBL/GenBank/DDBJ whole genome shotgun (WGS) entry which is preliminary data.</text>
</comment>
<dbReference type="EMBL" id="CAJJDO010000064">
    <property type="protein sequence ID" value="CAD8176129.1"/>
    <property type="molecule type" value="Genomic_DNA"/>
</dbReference>
<protein>
    <recommendedName>
        <fullName evidence="7">Protein kinase domain-containing protein</fullName>
    </recommendedName>
</protein>
<evidence type="ECO:0000256" key="3">
    <source>
        <dbReference type="ARBA" id="ARBA00022741"/>
    </source>
</evidence>
<feature type="coiled-coil region" evidence="6">
    <location>
        <begin position="228"/>
        <end position="255"/>
    </location>
</feature>
<evidence type="ECO:0000256" key="4">
    <source>
        <dbReference type="ARBA" id="ARBA00022777"/>
    </source>
</evidence>
<dbReference type="InterPro" id="IPR000719">
    <property type="entry name" value="Prot_kinase_dom"/>
</dbReference>
<dbReference type="GO" id="GO:0005524">
    <property type="term" value="F:ATP binding"/>
    <property type="evidence" value="ECO:0007669"/>
    <property type="project" value="UniProtKB-KW"/>
</dbReference>
<keyword evidence="5" id="KW-0067">ATP-binding</keyword>
<evidence type="ECO:0000313" key="8">
    <source>
        <dbReference type="EMBL" id="CAD8176129.1"/>
    </source>
</evidence>
<keyword evidence="2" id="KW-0808">Transferase</keyword>
<dbReference type="PROSITE" id="PS50011">
    <property type="entry name" value="PROTEIN_KINASE_DOM"/>
    <property type="match status" value="1"/>
</dbReference>
<keyword evidence="1" id="KW-0723">Serine/threonine-protein kinase</keyword>
<accession>A0A8S1VK45</accession>
<evidence type="ECO:0000256" key="6">
    <source>
        <dbReference type="SAM" id="Coils"/>
    </source>
</evidence>
<evidence type="ECO:0000256" key="1">
    <source>
        <dbReference type="ARBA" id="ARBA00022527"/>
    </source>
</evidence>
<feature type="domain" description="Protein kinase" evidence="7">
    <location>
        <begin position="1"/>
        <end position="183"/>
    </location>
</feature>
<evidence type="ECO:0000259" key="7">
    <source>
        <dbReference type="PROSITE" id="PS50011"/>
    </source>
</evidence>
<keyword evidence="4" id="KW-0418">Kinase</keyword>
<dbReference type="Proteomes" id="UP000689195">
    <property type="component" value="Unassembled WGS sequence"/>
</dbReference>
<dbReference type="PANTHER" id="PTHR24345">
    <property type="entry name" value="SERINE/THREONINE-PROTEIN KINASE PLK"/>
    <property type="match status" value="1"/>
</dbReference>
<name>A0A8S1VK45_9CILI</name>
<dbReference type="Pfam" id="PF00069">
    <property type="entry name" value="Pkinase"/>
    <property type="match status" value="1"/>
</dbReference>
<gene>
    <name evidence="8" type="ORF">PPENT_87.1.T0640183</name>
</gene>
<evidence type="ECO:0000313" key="9">
    <source>
        <dbReference type="Proteomes" id="UP000689195"/>
    </source>
</evidence>
<keyword evidence="3" id="KW-0547">Nucleotide-binding</keyword>
<dbReference type="GO" id="GO:0005634">
    <property type="term" value="C:nucleus"/>
    <property type="evidence" value="ECO:0007669"/>
    <property type="project" value="TreeGrafter"/>
</dbReference>
<organism evidence="8 9">
    <name type="scientific">Paramecium pentaurelia</name>
    <dbReference type="NCBI Taxonomy" id="43138"/>
    <lineage>
        <taxon>Eukaryota</taxon>
        <taxon>Sar</taxon>
        <taxon>Alveolata</taxon>
        <taxon>Ciliophora</taxon>
        <taxon>Intramacronucleata</taxon>
        <taxon>Oligohymenophorea</taxon>
        <taxon>Peniculida</taxon>
        <taxon>Parameciidae</taxon>
        <taxon>Paramecium</taxon>
    </lineage>
</organism>
<sequence>MELGGKDLFSVLKNKLQIEQKIKICQEISQSIAFLHKQQLIHRDIKPENFIQVGTTFKLIDFGLIKKKEENVRLTKMIGSPLYQAPEIIKGSDNYQASVDIWSLGCLFFELFQGEPLFDGKTKGELQQQILNYCNNQQQVHLKINQLQIKQELKTLIKQMIDPIPDKRPNIDYVQKELLPKFLPYPIKNIQQSTPQNNTNFVPSLLEKVENQKNLVFQTTFEIKSIENQDKLQKLNDMKSNLKKAIQNYMDLQADNGNQNFNDIINQTITFLERQINPSVKNNQFQKLNQLPLNQGQGQQFQKVQIQGQQFQQIQGQQFQQGQLQGQQLQQGQNQLQNNQFLGMPTHVQNQQFKNNLQLQPLTKQ</sequence>
<evidence type="ECO:0000256" key="2">
    <source>
        <dbReference type="ARBA" id="ARBA00022679"/>
    </source>
</evidence>
<keyword evidence="6" id="KW-0175">Coiled coil</keyword>